<dbReference type="RefSeq" id="WP_060587450.1">
    <property type="nucleotide sequence ID" value="NZ_CP013067.1"/>
</dbReference>
<evidence type="ECO:0000313" key="2">
    <source>
        <dbReference type="EMBL" id="ALP39643.1"/>
    </source>
</evidence>
<dbReference type="Proteomes" id="UP000058114">
    <property type="component" value="Chromosome"/>
</dbReference>
<name>A0A0S2SD57_9GAMM</name>
<gene>
    <name evidence="2" type="ORF">WL1483_224</name>
</gene>
<evidence type="ECO:0000256" key="1">
    <source>
        <dbReference type="SAM" id="MobiDB-lite"/>
    </source>
</evidence>
<dbReference type="AlphaFoldDB" id="A0A0S2SD57"/>
<feature type="region of interest" description="Disordered" evidence="1">
    <location>
        <begin position="106"/>
        <end position="142"/>
    </location>
</feature>
<dbReference type="Pfam" id="PF05069">
    <property type="entry name" value="Phage_tail_S"/>
    <property type="match status" value="1"/>
</dbReference>
<reference evidence="2 3" key="2">
    <citation type="journal article" date="2016" name="Genome Announc.">
        <title>Complete Genome Sequence of the Highly Virulent Aeromonas schubertii Strain WL1483, Isolated from Diseased Snakehead Fish (Channa argus) in China.</title>
        <authorList>
            <person name="Liu L."/>
            <person name="Li N."/>
            <person name="Zhang D."/>
            <person name="Fu X."/>
            <person name="Shi C."/>
            <person name="Lin Q."/>
            <person name="Hao G."/>
        </authorList>
    </citation>
    <scope>NUCLEOTIDE SEQUENCE [LARGE SCALE GENOMIC DNA]</scope>
    <source>
        <strain evidence="2 3">WL1483</strain>
    </source>
</reference>
<reference evidence="3" key="1">
    <citation type="submission" date="2015-10" db="EMBL/GenBank/DDBJ databases">
        <title>Complete Genome Sequence of Aeromonas schubertii strain WL1483.</title>
        <authorList>
            <person name="Liu L."/>
        </authorList>
    </citation>
    <scope>NUCLEOTIDE SEQUENCE [LARGE SCALE GENOMIC DNA]</scope>
    <source>
        <strain evidence="3">WL1483</strain>
    </source>
</reference>
<organism evidence="2 3">
    <name type="scientific">Aeromonas schubertii</name>
    <dbReference type="NCBI Taxonomy" id="652"/>
    <lineage>
        <taxon>Bacteria</taxon>
        <taxon>Pseudomonadati</taxon>
        <taxon>Pseudomonadota</taxon>
        <taxon>Gammaproteobacteria</taxon>
        <taxon>Aeromonadales</taxon>
        <taxon>Aeromonadaceae</taxon>
        <taxon>Aeromonas</taxon>
    </lineage>
</organism>
<sequence>MISLTLNQNTMHRLLERLDAASLPPAKRRRITQQIGREVAKVSRQRIRAGKAPDGTKWAPTKSKRKHKRLTGLSKRLRSRGTEDAAIIDFDSRFAGMIANQNHQGMSQPFAAAPPKPAQPRKSERGKKQEPFKPTDSPCTRSQAQRLRALGYKVLSDRGARRRYRKPSLKWIREHVSVTRAAILIRTTTGETRKHRWTVETPARPMLPQANNDELLVIAAKAFKKMGWGAGQ</sequence>
<protein>
    <recommendedName>
        <fullName evidence="4">Phage virion morphogenesis protein</fullName>
    </recommendedName>
</protein>
<feature type="region of interest" description="Disordered" evidence="1">
    <location>
        <begin position="48"/>
        <end position="77"/>
    </location>
</feature>
<feature type="compositionally biased region" description="Basic and acidic residues" evidence="1">
    <location>
        <begin position="121"/>
        <end position="133"/>
    </location>
</feature>
<dbReference type="InterPro" id="IPR006522">
    <property type="entry name" value="Phage_virion_morphogenesis"/>
</dbReference>
<dbReference type="PATRIC" id="fig|652.5.peg.3801"/>
<feature type="compositionally biased region" description="Basic residues" evidence="1">
    <location>
        <begin position="62"/>
        <end position="77"/>
    </location>
</feature>
<evidence type="ECO:0000313" key="3">
    <source>
        <dbReference type="Proteomes" id="UP000058114"/>
    </source>
</evidence>
<proteinExistence type="predicted"/>
<evidence type="ECO:0008006" key="4">
    <source>
        <dbReference type="Google" id="ProtNLM"/>
    </source>
</evidence>
<dbReference type="NCBIfam" id="TIGR01635">
    <property type="entry name" value="tail_comp_S"/>
    <property type="match status" value="1"/>
</dbReference>
<accession>A0A0S2SD57</accession>
<dbReference type="KEGG" id="asr:WL1483_224"/>
<dbReference type="EMBL" id="CP013067">
    <property type="protein sequence ID" value="ALP39643.1"/>
    <property type="molecule type" value="Genomic_DNA"/>
</dbReference>